<accession>A0A9D2AGN4</accession>
<organism evidence="1 2">
    <name type="scientific">Candidatus Akkermansia intestinigallinarum</name>
    <dbReference type="NCBI Taxonomy" id="2838431"/>
    <lineage>
        <taxon>Bacteria</taxon>
        <taxon>Pseudomonadati</taxon>
        <taxon>Verrucomicrobiota</taxon>
        <taxon>Verrucomicrobiia</taxon>
        <taxon>Verrucomicrobiales</taxon>
        <taxon>Akkermansiaceae</taxon>
        <taxon>Akkermansia</taxon>
    </lineage>
</organism>
<sequence>MAVLCSSLAEAVDVVLSGGVALTSWEHLRGSSQHDKWWANFIRSATNRIDDLKAANPRARIIWIVYRPAYIARGREDGQNYVSQISAEASKRSVRIVWVDTAAQAIKALNAAPQGRDKVTSFTYFGHSNRFAFMLDYSNSIMAASKQWIHEDDLAKSVRRDIFAPNADCRSYGCYTGKSMSRKWKAAFGIPLMGNTESTLYYPITQGKMPEGAGQWVR</sequence>
<reference evidence="1" key="1">
    <citation type="journal article" date="2021" name="PeerJ">
        <title>Extensive microbial diversity within the chicken gut microbiome revealed by metagenomics and culture.</title>
        <authorList>
            <person name="Gilroy R."/>
            <person name="Ravi A."/>
            <person name="Getino M."/>
            <person name="Pursley I."/>
            <person name="Horton D.L."/>
            <person name="Alikhan N.F."/>
            <person name="Baker D."/>
            <person name="Gharbi K."/>
            <person name="Hall N."/>
            <person name="Watson M."/>
            <person name="Adriaenssens E.M."/>
            <person name="Foster-Nyarko E."/>
            <person name="Jarju S."/>
            <person name="Secka A."/>
            <person name="Antonio M."/>
            <person name="Oren A."/>
            <person name="Chaudhuri R.R."/>
            <person name="La Ragione R."/>
            <person name="Hildebrand F."/>
            <person name="Pallen M.J."/>
        </authorList>
    </citation>
    <scope>NUCLEOTIDE SEQUENCE</scope>
    <source>
        <strain evidence="1">14975</strain>
    </source>
</reference>
<comment type="caution">
    <text evidence="1">The sequence shown here is derived from an EMBL/GenBank/DDBJ whole genome shotgun (WGS) entry which is preliminary data.</text>
</comment>
<proteinExistence type="predicted"/>
<name>A0A9D2AGN4_9BACT</name>
<reference evidence="1" key="2">
    <citation type="submission" date="2021-04" db="EMBL/GenBank/DDBJ databases">
        <authorList>
            <person name="Gilroy R."/>
        </authorList>
    </citation>
    <scope>NUCLEOTIDE SEQUENCE</scope>
    <source>
        <strain evidence="1">14975</strain>
    </source>
</reference>
<dbReference type="EMBL" id="DXFQ01000046">
    <property type="protein sequence ID" value="HIX19520.1"/>
    <property type="molecule type" value="Genomic_DNA"/>
</dbReference>
<evidence type="ECO:0000313" key="1">
    <source>
        <dbReference type="EMBL" id="HIX19520.1"/>
    </source>
</evidence>
<gene>
    <name evidence="1" type="ORF">H9862_02825</name>
</gene>
<dbReference type="AlphaFoldDB" id="A0A9D2AGN4"/>
<evidence type="ECO:0000313" key="2">
    <source>
        <dbReference type="Proteomes" id="UP000823964"/>
    </source>
</evidence>
<protein>
    <submittedName>
        <fullName evidence="1">Uncharacterized protein</fullName>
    </submittedName>
</protein>
<dbReference type="Proteomes" id="UP000823964">
    <property type="component" value="Unassembled WGS sequence"/>
</dbReference>